<dbReference type="RefSeq" id="WP_131483767.1">
    <property type="nucleotide sequence ID" value="NZ_SJDL01000044.1"/>
</dbReference>
<organism evidence="11 12">
    <name type="scientific">Marinobacter halodurans</name>
    <dbReference type="NCBI Taxonomy" id="2528979"/>
    <lineage>
        <taxon>Bacteria</taxon>
        <taxon>Pseudomonadati</taxon>
        <taxon>Pseudomonadota</taxon>
        <taxon>Gammaproteobacteria</taxon>
        <taxon>Pseudomonadales</taxon>
        <taxon>Marinobacteraceae</taxon>
        <taxon>Marinobacter</taxon>
    </lineage>
</organism>
<dbReference type="EC" id="3.5.2.17" evidence="5 9"/>
<dbReference type="InterPro" id="IPR014306">
    <property type="entry name" value="Hydroxyisourate_hydrolase"/>
</dbReference>
<dbReference type="InterPro" id="IPR036817">
    <property type="entry name" value="Transthyretin/HIU_hydrolase_sf"/>
</dbReference>
<dbReference type="Gene3D" id="2.60.40.180">
    <property type="entry name" value="Transthyretin/hydroxyisourate hydrolase domain"/>
    <property type="match status" value="1"/>
</dbReference>
<evidence type="ECO:0000256" key="3">
    <source>
        <dbReference type="ARBA" id="ARBA00009850"/>
    </source>
</evidence>
<dbReference type="PANTHER" id="PTHR10395:SF7">
    <property type="entry name" value="5-HYDROXYISOURATE HYDROLASE"/>
    <property type="match status" value="1"/>
</dbReference>
<sequence>MSEPSPITTHILDLGSGYPAEGVVVTLEQQDSDGWTQVAKGTTDSDGRIGQWFDGPLVTGLYRLTFATGDYFQAYGKDCFYPQVTIDFSVNGDQDHYHVPLLLNQWGYSTYRGS</sequence>
<protein>
    <recommendedName>
        <fullName evidence="6 9">5-hydroxyisourate hydrolase</fullName>
        <shortName evidence="9">HIU hydrolase</shortName>
        <shortName evidence="9">HIUHase</shortName>
        <ecNumber evidence="5 9">3.5.2.17</ecNumber>
    </recommendedName>
</protein>
<feature type="domain" description="Transthyretin/hydroxyisourate hydrolase" evidence="10">
    <location>
        <begin position="7"/>
        <end position="113"/>
    </location>
</feature>
<dbReference type="InterPro" id="IPR000895">
    <property type="entry name" value="Transthyretin/HIU_hydrolase"/>
</dbReference>
<evidence type="ECO:0000259" key="10">
    <source>
        <dbReference type="Pfam" id="PF00576"/>
    </source>
</evidence>
<dbReference type="InterPro" id="IPR023416">
    <property type="entry name" value="Transthyretin/HIU_hydrolase_d"/>
</dbReference>
<evidence type="ECO:0000256" key="1">
    <source>
        <dbReference type="ARBA" id="ARBA00001043"/>
    </source>
</evidence>
<dbReference type="CDD" id="cd05822">
    <property type="entry name" value="TLP_HIUase"/>
    <property type="match status" value="1"/>
</dbReference>
<evidence type="ECO:0000313" key="11">
    <source>
        <dbReference type="EMBL" id="TBW48998.1"/>
    </source>
</evidence>
<comment type="function">
    <text evidence="2">Catalyzes the hydrolysis of 5-hydroxyisourate (HIU) to 2-oxo-4-hydroxy-4-carboxy-5-ureidoimidazoline (OHCU).</text>
</comment>
<dbReference type="Proteomes" id="UP000313645">
    <property type="component" value="Unassembled WGS sequence"/>
</dbReference>
<keyword evidence="7 9" id="KW-0659">Purine metabolism</keyword>
<evidence type="ECO:0000256" key="5">
    <source>
        <dbReference type="ARBA" id="ARBA00012609"/>
    </source>
</evidence>
<evidence type="ECO:0000256" key="8">
    <source>
        <dbReference type="ARBA" id="ARBA00022801"/>
    </source>
</evidence>
<name>A0ABY1ZGR6_9GAMM</name>
<accession>A0ABY1ZGR6</accession>
<comment type="caution">
    <text evidence="11">The sequence shown here is derived from an EMBL/GenBank/DDBJ whole genome shotgun (WGS) entry which is preliminary data.</text>
</comment>
<dbReference type="PROSITE" id="PS00768">
    <property type="entry name" value="TRANSTHYRETIN_1"/>
    <property type="match status" value="1"/>
</dbReference>
<dbReference type="Pfam" id="PF00576">
    <property type="entry name" value="Transthyretin"/>
    <property type="match status" value="1"/>
</dbReference>
<keyword evidence="8 9" id="KW-0378">Hydrolase</keyword>
<evidence type="ECO:0000256" key="2">
    <source>
        <dbReference type="ARBA" id="ARBA00002704"/>
    </source>
</evidence>
<reference evidence="11 12" key="1">
    <citation type="submission" date="2019-02" db="EMBL/GenBank/DDBJ databases">
        <title>Marinobacter halodurans sp. nov., a marine bacterium isolated from sea tidal flat.</title>
        <authorList>
            <person name="Yoo Y."/>
            <person name="Lee D.W."/>
            <person name="Kim B.S."/>
            <person name="Kim J.-J."/>
        </authorList>
    </citation>
    <scope>NUCLEOTIDE SEQUENCE [LARGE SCALE GENOMIC DNA]</scope>
    <source>
        <strain evidence="11 12">YJ-S3-2</strain>
    </source>
</reference>
<evidence type="ECO:0000256" key="6">
    <source>
        <dbReference type="ARBA" id="ARBA00017539"/>
    </source>
</evidence>
<dbReference type="NCBIfam" id="TIGR02962">
    <property type="entry name" value="hdxy_isourate"/>
    <property type="match status" value="1"/>
</dbReference>
<comment type="similarity">
    <text evidence="3 9">Belongs to the transthyretin family. 5-hydroxyisourate hydrolase subfamily.</text>
</comment>
<dbReference type="PRINTS" id="PR00189">
    <property type="entry name" value="TRNSTHYRETIN"/>
</dbReference>
<comment type="subunit">
    <text evidence="4 9">Homotetramer.</text>
</comment>
<keyword evidence="12" id="KW-1185">Reference proteome</keyword>
<evidence type="ECO:0000256" key="4">
    <source>
        <dbReference type="ARBA" id="ARBA00011881"/>
    </source>
</evidence>
<dbReference type="PANTHER" id="PTHR10395">
    <property type="entry name" value="URICASE AND TRANSTHYRETIN-RELATED"/>
    <property type="match status" value="1"/>
</dbReference>
<proteinExistence type="inferred from homology"/>
<dbReference type="InterPro" id="IPR023418">
    <property type="entry name" value="Thyroxine_BS"/>
</dbReference>
<evidence type="ECO:0000256" key="9">
    <source>
        <dbReference type="RuleBase" id="RU361270"/>
    </source>
</evidence>
<dbReference type="GO" id="GO:0033971">
    <property type="term" value="F:hydroxyisourate hydrolase activity"/>
    <property type="evidence" value="ECO:0007669"/>
    <property type="project" value="UniProtKB-EC"/>
</dbReference>
<dbReference type="SUPFAM" id="SSF49472">
    <property type="entry name" value="Transthyretin (synonym: prealbumin)"/>
    <property type="match status" value="1"/>
</dbReference>
<evidence type="ECO:0000256" key="7">
    <source>
        <dbReference type="ARBA" id="ARBA00022631"/>
    </source>
</evidence>
<gene>
    <name evidence="11" type="primary">uraH</name>
    <name evidence="11" type="ORF">EZI54_20510</name>
</gene>
<evidence type="ECO:0000313" key="12">
    <source>
        <dbReference type="Proteomes" id="UP000313645"/>
    </source>
</evidence>
<comment type="catalytic activity">
    <reaction evidence="1 9">
        <text>5-hydroxyisourate + H2O = 5-hydroxy-2-oxo-4-ureido-2,5-dihydro-1H-imidazole-5-carboxylate + H(+)</text>
        <dbReference type="Rhea" id="RHEA:23736"/>
        <dbReference type="ChEBI" id="CHEBI:15377"/>
        <dbReference type="ChEBI" id="CHEBI:15378"/>
        <dbReference type="ChEBI" id="CHEBI:18072"/>
        <dbReference type="ChEBI" id="CHEBI:58639"/>
        <dbReference type="EC" id="3.5.2.17"/>
    </reaction>
</comment>
<dbReference type="EMBL" id="SJDL01000044">
    <property type="protein sequence ID" value="TBW48998.1"/>
    <property type="molecule type" value="Genomic_DNA"/>
</dbReference>